<comment type="caution">
    <text evidence="1">The sequence shown here is derived from an EMBL/GenBank/DDBJ whole genome shotgun (WGS) entry which is preliminary data.</text>
</comment>
<protein>
    <submittedName>
        <fullName evidence="1">Uncharacterized protein</fullName>
    </submittedName>
</protein>
<name>A0A0F8WX64_9ZZZZ</name>
<sequence length="38" mass="4140">MAKLNSIGVKARDIDRIFADAIERIAKGEEEFSCTAIG</sequence>
<evidence type="ECO:0000313" key="1">
    <source>
        <dbReference type="EMBL" id="KKK61407.1"/>
    </source>
</evidence>
<gene>
    <name evidence="1" type="ORF">LCGC14_3014670</name>
</gene>
<accession>A0A0F8WX64</accession>
<dbReference type="EMBL" id="LAZR01062489">
    <property type="protein sequence ID" value="KKK61407.1"/>
    <property type="molecule type" value="Genomic_DNA"/>
</dbReference>
<proteinExistence type="predicted"/>
<feature type="non-terminal residue" evidence="1">
    <location>
        <position position="38"/>
    </location>
</feature>
<organism evidence="1">
    <name type="scientific">marine sediment metagenome</name>
    <dbReference type="NCBI Taxonomy" id="412755"/>
    <lineage>
        <taxon>unclassified sequences</taxon>
        <taxon>metagenomes</taxon>
        <taxon>ecological metagenomes</taxon>
    </lineage>
</organism>
<reference evidence="1" key="1">
    <citation type="journal article" date="2015" name="Nature">
        <title>Complex archaea that bridge the gap between prokaryotes and eukaryotes.</title>
        <authorList>
            <person name="Spang A."/>
            <person name="Saw J.H."/>
            <person name="Jorgensen S.L."/>
            <person name="Zaremba-Niedzwiedzka K."/>
            <person name="Martijn J."/>
            <person name="Lind A.E."/>
            <person name="van Eijk R."/>
            <person name="Schleper C."/>
            <person name="Guy L."/>
            <person name="Ettema T.J."/>
        </authorList>
    </citation>
    <scope>NUCLEOTIDE SEQUENCE</scope>
</reference>
<dbReference type="AlphaFoldDB" id="A0A0F8WX64"/>